<feature type="signal peptide" evidence="4">
    <location>
        <begin position="1"/>
        <end position="19"/>
    </location>
</feature>
<dbReference type="Proteomes" id="UP001156903">
    <property type="component" value="Unassembled WGS sequence"/>
</dbReference>
<keyword evidence="3" id="KW-0720">Serine protease</keyword>
<proteinExistence type="inferred from homology"/>
<dbReference type="InterPro" id="IPR033116">
    <property type="entry name" value="TRYPSIN_SER"/>
</dbReference>
<keyword evidence="7" id="KW-1185">Reference proteome</keyword>
<dbReference type="InterPro" id="IPR001314">
    <property type="entry name" value="Peptidase_S1A"/>
</dbReference>
<keyword evidence="4" id="KW-0732">Signal</keyword>
<dbReference type="InterPro" id="IPR001254">
    <property type="entry name" value="Trypsin_dom"/>
</dbReference>
<dbReference type="InterPro" id="IPR050430">
    <property type="entry name" value="Peptidase_S1"/>
</dbReference>
<dbReference type="PANTHER" id="PTHR24276:SF98">
    <property type="entry name" value="FI18310P1-RELATED"/>
    <property type="match status" value="1"/>
</dbReference>
<accession>A0ABQ6C8Y3</accession>
<evidence type="ECO:0000256" key="1">
    <source>
        <dbReference type="ARBA" id="ARBA00007664"/>
    </source>
</evidence>
<name>A0ABQ6C8Y3_9BURK</name>
<dbReference type="PROSITE" id="PS00134">
    <property type="entry name" value="TRYPSIN_HIS"/>
    <property type="match status" value="1"/>
</dbReference>
<evidence type="ECO:0000313" key="7">
    <source>
        <dbReference type="Proteomes" id="UP001156903"/>
    </source>
</evidence>
<dbReference type="InterPro" id="IPR018114">
    <property type="entry name" value="TRYPSIN_HIS"/>
</dbReference>
<feature type="chain" id="PRO_5045518241" description="Peptidase S1 domain-containing protein" evidence="4">
    <location>
        <begin position="20"/>
        <end position="277"/>
    </location>
</feature>
<gene>
    <name evidence="6" type="ORF">GCM10007935_26270</name>
</gene>
<reference evidence="7" key="1">
    <citation type="journal article" date="2019" name="Int. J. Syst. Evol. Microbiol.">
        <title>The Global Catalogue of Microorganisms (GCM) 10K type strain sequencing project: providing services to taxonomists for standard genome sequencing and annotation.</title>
        <authorList>
            <consortium name="The Broad Institute Genomics Platform"/>
            <consortium name="The Broad Institute Genome Sequencing Center for Infectious Disease"/>
            <person name="Wu L."/>
            <person name="Ma J."/>
        </authorList>
    </citation>
    <scope>NUCLEOTIDE SEQUENCE [LARGE SCALE GENOMIC DNA]</scope>
    <source>
        <strain evidence="7">NBRC 109341</strain>
    </source>
</reference>
<dbReference type="Gene3D" id="2.40.10.10">
    <property type="entry name" value="Trypsin-like serine proteases"/>
    <property type="match status" value="1"/>
</dbReference>
<sequence length="277" mass="28671">MQWMDMRKALAGLCGVVLAACGGGGGDGGGVTDSKRYDNQPQLTLPAATVLCESQGMTPKIVNGTACVAPEASPVVLLVIQEPSGATSACSGVLVTPTSVVTAAHCVEGKISRIVAAQWKGDGTADPIDASSWVPHPGYSYTDGRLLNDLGVVHLRSPLSNPTMPVLTSQRLSTGQSAYISGWGRPSYELSVGLVRVDYVEDSRAGFVFDEKLSNTCMGDSGGPMYRVINGRAGVVGVTSGGTSANCAVGEWSVFTNLQAGSMIDFLRGQIPGLPEM</sequence>
<evidence type="ECO:0000256" key="3">
    <source>
        <dbReference type="RuleBase" id="RU363034"/>
    </source>
</evidence>
<evidence type="ECO:0000256" key="4">
    <source>
        <dbReference type="SAM" id="SignalP"/>
    </source>
</evidence>
<comment type="similarity">
    <text evidence="1">Belongs to the peptidase S1 family.</text>
</comment>
<keyword evidence="3" id="KW-0645">Protease</keyword>
<dbReference type="SUPFAM" id="SSF50494">
    <property type="entry name" value="Trypsin-like serine proteases"/>
    <property type="match status" value="1"/>
</dbReference>
<protein>
    <recommendedName>
        <fullName evidence="5">Peptidase S1 domain-containing protein</fullName>
    </recommendedName>
</protein>
<dbReference type="PANTHER" id="PTHR24276">
    <property type="entry name" value="POLYSERASE-RELATED"/>
    <property type="match status" value="1"/>
</dbReference>
<evidence type="ECO:0000259" key="5">
    <source>
        <dbReference type="PROSITE" id="PS50240"/>
    </source>
</evidence>
<comment type="caution">
    <text evidence="6">The sequence shown here is derived from an EMBL/GenBank/DDBJ whole genome shotgun (WGS) entry which is preliminary data.</text>
</comment>
<feature type="domain" description="Peptidase S1" evidence="5">
    <location>
        <begin position="61"/>
        <end position="272"/>
    </location>
</feature>
<dbReference type="SMART" id="SM00020">
    <property type="entry name" value="Tryp_SPc"/>
    <property type="match status" value="1"/>
</dbReference>
<keyword evidence="2" id="KW-1015">Disulfide bond</keyword>
<evidence type="ECO:0000256" key="2">
    <source>
        <dbReference type="ARBA" id="ARBA00023157"/>
    </source>
</evidence>
<dbReference type="PROSITE" id="PS50240">
    <property type="entry name" value="TRYPSIN_DOM"/>
    <property type="match status" value="1"/>
</dbReference>
<dbReference type="InterPro" id="IPR009003">
    <property type="entry name" value="Peptidase_S1_PA"/>
</dbReference>
<keyword evidence="3" id="KW-0378">Hydrolase</keyword>
<dbReference type="InterPro" id="IPR043504">
    <property type="entry name" value="Peptidase_S1_PA_chymotrypsin"/>
</dbReference>
<evidence type="ECO:0000313" key="6">
    <source>
        <dbReference type="EMBL" id="GLS15194.1"/>
    </source>
</evidence>
<dbReference type="EMBL" id="BSPB01000021">
    <property type="protein sequence ID" value="GLS15194.1"/>
    <property type="molecule type" value="Genomic_DNA"/>
</dbReference>
<dbReference type="PROSITE" id="PS51257">
    <property type="entry name" value="PROKAR_LIPOPROTEIN"/>
    <property type="match status" value="1"/>
</dbReference>
<dbReference type="PRINTS" id="PR00722">
    <property type="entry name" value="CHYMOTRYPSIN"/>
</dbReference>
<dbReference type="PROSITE" id="PS00135">
    <property type="entry name" value="TRYPSIN_SER"/>
    <property type="match status" value="1"/>
</dbReference>
<dbReference type="Pfam" id="PF00089">
    <property type="entry name" value="Trypsin"/>
    <property type="match status" value="1"/>
</dbReference>
<organism evidence="6 7">
    <name type="scientific">Hydrogenophaga electricum</name>
    <dbReference type="NCBI Taxonomy" id="1230953"/>
    <lineage>
        <taxon>Bacteria</taxon>
        <taxon>Pseudomonadati</taxon>
        <taxon>Pseudomonadota</taxon>
        <taxon>Betaproteobacteria</taxon>
        <taxon>Burkholderiales</taxon>
        <taxon>Comamonadaceae</taxon>
        <taxon>Hydrogenophaga</taxon>
    </lineage>
</organism>